<feature type="domain" description="NPL4 zinc-binding putative" evidence="1">
    <location>
        <begin position="47"/>
        <end position="103"/>
    </location>
</feature>
<reference evidence="2" key="1">
    <citation type="submission" date="2021-06" db="EMBL/GenBank/DDBJ databases">
        <authorList>
            <person name="Kallberg Y."/>
            <person name="Tangrot J."/>
            <person name="Rosling A."/>
        </authorList>
    </citation>
    <scope>NUCLEOTIDE SEQUENCE</scope>
    <source>
        <strain evidence="2">MT106</strain>
    </source>
</reference>
<evidence type="ECO:0000313" key="2">
    <source>
        <dbReference type="EMBL" id="CAG8619048.1"/>
    </source>
</evidence>
<gene>
    <name evidence="2" type="ORF">AGERDE_LOCUS9972</name>
</gene>
<name>A0A9N9GMB8_9GLOM</name>
<dbReference type="AlphaFoldDB" id="A0A9N9GMB8"/>
<feature type="non-terminal residue" evidence="2">
    <location>
        <position position="1"/>
    </location>
</feature>
<sequence length="105" mass="11567">HGNLIYIIFENGVKPGTSAFSAGKQPASTVGQFEPTTNTNSSSALNVKQEAVDDYREKQSGFIKRGRDPKFFSCLAVSILCMACMPLEPYDVNYLAENQNKHVFS</sequence>
<evidence type="ECO:0000259" key="1">
    <source>
        <dbReference type="Pfam" id="PF05020"/>
    </source>
</evidence>
<organism evidence="2 3">
    <name type="scientific">Ambispora gerdemannii</name>
    <dbReference type="NCBI Taxonomy" id="144530"/>
    <lineage>
        <taxon>Eukaryota</taxon>
        <taxon>Fungi</taxon>
        <taxon>Fungi incertae sedis</taxon>
        <taxon>Mucoromycota</taxon>
        <taxon>Glomeromycotina</taxon>
        <taxon>Glomeromycetes</taxon>
        <taxon>Archaeosporales</taxon>
        <taxon>Ambisporaceae</taxon>
        <taxon>Ambispora</taxon>
    </lineage>
</organism>
<comment type="caution">
    <text evidence="2">The sequence shown here is derived from an EMBL/GenBank/DDBJ whole genome shotgun (WGS) entry which is preliminary data.</text>
</comment>
<dbReference type="InterPro" id="IPR007716">
    <property type="entry name" value="NPL4_Zn-bd_put"/>
</dbReference>
<dbReference type="OrthoDB" id="10251089at2759"/>
<dbReference type="Proteomes" id="UP000789831">
    <property type="component" value="Unassembled WGS sequence"/>
</dbReference>
<accession>A0A9N9GMB8</accession>
<dbReference type="Pfam" id="PF05020">
    <property type="entry name" value="zf-NPL4"/>
    <property type="match status" value="1"/>
</dbReference>
<keyword evidence="3" id="KW-1185">Reference proteome</keyword>
<dbReference type="EMBL" id="CAJVPL010002764">
    <property type="protein sequence ID" value="CAG8619048.1"/>
    <property type="molecule type" value="Genomic_DNA"/>
</dbReference>
<proteinExistence type="predicted"/>
<evidence type="ECO:0000313" key="3">
    <source>
        <dbReference type="Proteomes" id="UP000789831"/>
    </source>
</evidence>
<protein>
    <submittedName>
        <fullName evidence="2">7226_t:CDS:1</fullName>
    </submittedName>
</protein>